<sequence>MQVIGIKRAVKHSPNHINNDATIFQMVADLLKERGAVLTTYHEHEFLKSEHKTDTFKDTRLIFSMSRNPEVLSRLQSIQKTYGQQIAMLNSPDGIEHCFRSNITRILLNSNIATAPSLIIPTQGYDRKDLQKLDQGHGLWLKRGDFHAIIKEDVVFAGNPEEATELLAAFKARNIAEVVASSHLAGDLIKFYGVSGTDFSTGCIHTKRAIINTRNLRQLMEKQSILSLINQPCVRSRTRQPWQHRCLSMAETLL</sequence>
<organism evidence="1 2">
    <name type="scientific">Arachidicoccus ginsenosidivorans</name>
    <dbReference type="NCBI Taxonomy" id="496057"/>
    <lineage>
        <taxon>Bacteria</taxon>
        <taxon>Pseudomonadati</taxon>
        <taxon>Bacteroidota</taxon>
        <taxon>Chitinophagia</taxon>
        <taxon>Chitinophagales</taxon>
        <taxon>Chitinophagaceae</taxon>
        <taxon>Arachidicoccus</taxon>
    </lineage>
</organism>
<reference evidence="1 2" key="1">
    <citation type="journal article" date="2017" name="Int. J. Syst. Evol. Microbiol.">
        <title>Arachidicoccus ginsenosidivorans sp. nov., with ginsenoside-converting activity isolated from ginseng cultivating soil.</title>
        <authorList>
            <person name="Siddiqi M.Z."/>
            <person name="Aslam Z."/>
            <person name="Im W.T."/>
        </authorList>
    </citation>
    <scope>NUCLEOTIDE SEQUENCE [LARGE SCALE GENOMIC DNA]</scope>
    <source>
        <strain evidence="1 2">Gsoil 809</strain>
    </source>
</reference>
<name>A0A5B8VPR0_9BACT</name>
<dbReference type="KEGG" id="agi:FSB73_17630"/>
<evidence type="ECO:0000313" key="2">
    <source>
        <dbReference type="Proteomes" id="UP000321291"/>
    </source>
</evidence>
<dbReference type="RefSeq" id="WP_146785191.1">
    <property type="nucleotide sequence ID" value="NZ_CP042434.1"/>
</dbReference>
<proteinExistence type="predicted"/>
<dbReference type="EMBL" id="CP042434">
    <property type="protein sequence ID" value="QEC73223.1"/>
    <property type="molecule type" value="Genomic_DNA"/>
</dbReference>
<dbReference type="OrthoDB" id="9799627at2"/>
<accession>A0A5B8VPR0</accession>
<protein>
    <submittedName>
        <fullName evidence="1">Uncharacterized protein</fullName>
    </submittedName>
</protein>
<keyword evidence="2" id="KW-1185">Reference proteome</keyword>
<gene>
    <name evidence="1" type="ORF">FSB73_17630</name>
</gene>
<dbReference type="Proteomes" id="UP000321291">
    <property type="component" value="Chromosome"/>
</dbReference>
<dbReference type="AlphaFoldDB" id="A0A5B8VPR0"/>
<evidence type="ECO:0000313" key="1">
    <source>
        <dbReference type="EMBL" id="QEC73223.1"/>
    </source>
</evidence>